<dbReference type="GO" id="GO:0005829">
    <property type="term" value="C:cytosol"/>
    <property type="evidence" value="ECO:0007669"/>
    <property type="project" value="TreeGrafter"/>
</dbReference>
<dbReference type="EC" id="3.5.99.2" evidence="1"/>
<dbReference type="GO" id="GO:0009229">
    <property type="term" value="P:thiamine diphosphate biosynthetic process"/>
    <property type="evidence" value="ECO:0007669"/>
    <property type="project" value="UniProtKB-UniPathway"/>
</dbReference>
<dbReference type="STRING" id="733.B0186_09435"/>
<protein>
    <recommendedName>
        <fullName evidence="1">Aminopyrimidine aminohydrolase</fullName>
        <ecNumber evidence="1">3.5.99.2</ecNumber>
    </recommendedName>
</protein>
<dbReference type="UniPathway" id="UPA00060"/>
<evidence type="ECO:0000256" key="1">
    <source>
        <dbReference type="RuleBase" id="RU363093"/>
    </source>
</evidence>
<comment type="similarity">
    <text evidence="1">Belongs to the TenA family.</text>
</comment>
<dbReference type="NCBIfam" id="TIGR04306">
    <property type="entry name" value="salvage_TenA"/>
    <property type="match status" value="1"/>
</dbReference>
<accession>A0A1V4AZ71</accession>
<dbReference type="Proteomes" id="UP000254496">
    <property type="component" value="Unassembled WGS sequence"/>
</dbReference>
<dbReference type="PANTHER" id="PTHR43198:SF2">
    <property type="entry name" value="SI:CH1073-67J19.1-RELATED"/>
    <property type="match status" value="1"/>
</dbReference>
<dbReference type="InterPro" id="IPR050967">
    <property type="entry name" value="Thiamine_Salvage_TenA"/>
</dbReference>
<sequence>MSFTQQLIQQAQPHWDAYVNHDFVQQLERGTLPLQNFQHYLKQDYLYLLQYNRAFALAIYKADSFKQMEIAHQSVAALLHEIQLHIGFCKEWGIDEKQLLNTPESAACVAYTRYVLDCGMTGGLAELYAAIMPCAIGYAEIGRTLAQRGLSPANNPYQIWIDTYASEEFQQASQALADNLDLLCQDISSAQRQKLQQIFTTATRMEVAFWQMGLDLS</sequence>
<dbReference type="InterPro" id="IPR027574">
    <property type="entry name" value="Thiaminase_II"/>
</dbReference>
<name>A0A1V4AZ71_9PAST</name>
<dbReference type="EMBL" id="UGHF01000001">
    <property type="protein sequence ID" value="STO59207.1"/>
    <property type="molecule type" value="Genomic_DNA"/>
</dbReference>
<comment type="catalytic activity">
    <reaction evidence="1">
        <text>thiamine + H2O = 5-(2-hydroxyethyl)-4-methylthiazole + 4-amino-5-hydroxymethyl-2-methylpyrimidine + H(+)</text>
        <dbReference type="Rhea" id="RHEA:17509"/>
        <dbReference type="ChEBI" id="CHEBI:15377"/>
        <dbReference type="ChEBI" id="CHEBI:15378"/>
        <dbReference type="ChEBI" id="CHEBI:16892"/>
        <dbReference type="ChEBI" id="CHEBI:17957"/>
        <dbReference type="ChEBI" id="CHEBI:18385"/>
        <dbReference type="EC" id="3.5.99.2"/>
    </reaction>
</comment>
<dbReference type="Proteomes" id="UP000254329">
    <property type="component" value="Unassembled WGS sequence"/>
</dbReference>
<dbReference type="Pfam" id="PF03070">
    <property type="entry name" value="TENA_THI-4"/>
    <property type="match status" value="1"/>
</dbReference>
<evidence type="ECO:0000313" key="4">
    <source>
        <dbReference type="EMBL" id="STO69362.1"/>
    </source>
</evidence>
<dbReference type="PANTHER" id="PTHR43198">
    <property type="entry name" value="BIFUNCTIONAL TH2 PROTEIN"/>
    <property type="match status" value="1"/>
</dbReference>
<dbReference type="AlphaFoldDB" id="A0A1V4AZ71"/>
<evidence type="ECO:0000313" key="5">
    <source>
        <dbReference type="Proteomes" id="UP000254329"/>
    </source>
</evidence>
<dbReference type="GO" id="GO:0050334">
    <property type="term" value="F:thiaminase activity"/>
    <property type="evidence" value="ECO:0007669"/>
    <property type="project" value="UniProtKB-EC"/>
</dbReference>
<dbReference type="CDD" id="cd19367">
    <property type="entry name" value="TenA_C_ScTHI20-like"/>
    <property type="match status" value="1"/>
</dbReference>
<evidence type="ECO:0000313" key="6">
    <source>
        <dbReference type="Proteomes" id="UP000254496"/>
    </source>
</evidence>
<evidence type="ECO:0000313" key="3">
    <source>
        <dbReference type="EMBL" id="STO59207.1"/>
    </source>
</evidence>
<dbReference type="GO" id="GO:0009228">
    <property type="term" value="P:thiamine biosynthetic process"/>
    <property type="evidence" value="ECO:0007669"/>
    <property type="project" value="UniProtKB-KW"/>
</dbReference>
<feature type="domain" description="Thiaminase-2/PQQC" evidence="2">
    <location>
        <begin position="9"/>
        <end position="215"/>
    </location>
</feature>
<dbReference type="InterPro" id="IPR004305">
    <property type="entry name" value="Thiaminase-2/PQQC"/>
</dbReference>
<proteinExistence type="inferred from homology"/>
<dbReference type="OrthoDB" id="34166at2"/>
<dbReference type="Gene3D" id="1.20.910.10">
    <property type="entry name" value="Heme oxygenase-like"/>
    <property type="match status" value="1"/>
</dbReference>
<reference evidence="5 6" key="1">
    <citation type="submission" date="2018-06" db="EMBL/GenBank/DDBJ databases">
        <authorList>
            <consortium name="Pathogen Informatics"/>
            <person name="Doyle S."/>
        </authorList>
    </citation>
    <scope>NUCLEOTIDE SEQUENCE [LARGE SCALE GENOMIC DNA]</scope>
    <source>
        <strain evidence="3 5">NCTC1659</strain>
        <strain evidence="4 6">NCTC8540</strain>
    </source>
</reference>
<keyword evidence="1 3" id="KW-0378">Hydrolase</keyword>
<organism evidence="3 5">
    <name type="scientific">Canicola haemoglobinophilus</name>
    <dbReference type="NCBI Taxonomy" id="733"/>
    <lineage>
        <taxon>Bacteria</taxon>
        <taxon>Pseudomonadati</taxon>
        <taxon>Pseudomonadota</taxon>
        <taxon>Gammaproteobacteria</taxon>
        <taxon>Pasteurellales</taxon>
        <taxon>Pasteurellaceae</taxon>
        <taxon>Canicola</taxon>
    </lineage>
</organism>
<dbReference type="RefSeq" id="WP_078219125.1">
    <property type="nucleotide sequence ID" value="NZ_MUXZ01000032.1"/>
</dbReference>
<dbReference type="EMBL" id="UGHJ01000001">
    <property type="protein sequence ID" value="STO69362.1"/>
    <property type="molecule type" value="Genomic_DNA"/>
</dbReference>
<dbReference type="InterPro" id="IPR016084">
    <property type="entry name" value="Haem_Oase-like_multi-hlx"/>
</dbReference>
<keyword evidence="1" id="KW-0784">Thiamine biosynthesis</keyword>
<evidence type="ECO:0000259" key="2">
    <source>
        <dbReference type="Pfam" id="PF03070"/>
    </source>
</evidence>
<comment type="catalytic activity">
    <reaction evidence="1">
        <text>4-amino-5-aminomethyl-2-methylpyrimidine + H2O = 4-amino-5-hydroxymethyl-2-methylpyrimidine + NH4(+)</text>
        <dbReference type="Rhea" id="RHEA:31799"/>
        <dbReference type="ChEBI" id="CHEBI:15377"/>
        <dbReference type="ChEBI" id="CHEBI:16892"/>
        <dbReference type="ChEBI" id="CHEBI:28938"/>
        <dbReference type="ChEBI" id="CHEBI:63416"/>
        <dbReference type="EC" id="3.5.99.2"/>
    </reaction>
</comment>
<dbReference type="SUPFAM" id="SSF48613">
    <property type="entry name" value="Heme oxygenase-like"/>
    <property type="match status" value="1"/>
</dbReference>
<comment type="function">
    <text evidence="1">Catalyzes an amino-pyrimidine hydrolysis reaction at the C5' of the pyrimidine moiety of thiamine compounds, a reaction that is part of a thiamine salvage pathway.</text>
</comment>
<gene>
    <name evidence="3" type="primary">tenA</name>
    <name evidence="3" type="ORF">NCTC1659_00454</name>
    <name evidence="4" type="ORF">NCTC8540_01893</name>
</gene>
<comment type="pathway">
    <text evidence="1">Cofactor biosynthesis; thiamine diphosphate biosynthesis.</text>
</comment>
<keyword evidence="5" id="KW-1185">Reference proteome</keyword>